<gene>
    <name evidence="1" type="ORF">GbCGDNIH9_8433</name>
</gene>
<evidence type="ECO:0000313" key="1">
    <source>
        <dbReference type="EMBL" id="APH53884.1"/>
    </source>
</evidence>
<protein>
    <submittedName>
        <fullName evidence="1">Uncharacterized protein</fullName>
    </submittedName>
</protein>
<dbReference type="AlphaFoldDB" id="A0AAC9P8C4"/>
<name>A0AAC9P8C4_9PROT</name>
<sequence length="81" mass="9058">MPNAYFGIETHRSLEAAAPVFANIGIQNTLSAQYEAQMLSAGPEAPAIVERHCCCGWDRVRRQGFAPSVRVRKPKLYVRRV</sequence>
<reference evidence="2" key="1">
    <citation type="submission" date="2016-11" db="EMBL/GenBank/DDBJ databases">
        <title>Comparative genomic and phenotypic analysis of Granulibacter bethesdensis clinical isolates from patients with chronic granulomatous disease.</title>
        <authorList>
            <person name="Zarember K.A."/>
            <person name="Porcella S.F."/>
            <person name="Chu J."/>
            <person name="Ding L."/>
            <person name="Dahlstrom E."/>
            <person name="Barbian K."/>
            <person name="Martens C."/>
            <person name="Sykora L."/>
            <person name="Kramer S."/>
            <person name="Pettinato A.M."/>
            <person name="Hong H."/>
            <person name="Wald G."/>
            <person name="Berg L.J."/>
            <person name="Rogge L.S."/>
            <person name="Greenberg D.E."/>
            <person name="Falcone E.L."/>
            <person name="Neves J.F."/>
            <person name="Simoes M.J."/>
            <person name="Casal M."/>
            <person name="Rodriguez-Lopez F.C."/>
            <person name="Zelazny A."/>
            <person name="Gallin J.I."/>
            <person name="Holland S.M."/>
        </authorList>
    </citation>
    <scope>NUCLEOTIDE SEQUENCE [LARGE SCALE GENOMIC DNA]</scope>
    <source>
        <strain evidence="2">NIH9.1</strain>
    </source>
</reference>
<dbReference type="Proteomes" id="UP000182373">
    <property type="component" value="Chromosome"/>
</dbReference>
<dbReference type="EMBL" id="CP018191">
    <property type="protein sequence ID" value="APH53884.1"/>
    <property type="molecule type" value="Genomic_DNA"/>
</dbReference>
<proteinExistence type="predicted"/>
<evidence type="ECO:0000313" key="2">
    <source>
        <dbReference type="Proteomes" id="UP000182373"/>
    </source>
</evidence>
<organism evidence="1 2">
    <name type="scientific">Granulibacter bethesdensis</name>
    <dbReference type="NCBI Taxonomy" id="364410"/>
    <lineage>
        <taxon>Bacteria</taxon>
        <taxon>Pseudomonadati</taxon>
        <taxon>Pseudomonadota</taxon>
        <taxon>Alphaproteobacteria</taxon>
        <taxon>Acetobacterales</taxon>
        <taxon>Acetobacteraceae</taxon>
        <taxon>Granulibacter</taxon>
    </lineage>
</organism>
<accession>A0AAC9P8C4</accession>